<dbReference type="InParanoid" id="A0A1Y1URZ9"/>
<reference evidence="1 2" key="1">
    <citation type="submission" date="2017-03" db="EMBL/GenBank/DDBJ databases">
        <title>Widespread Adenine N6-methylation of Active Genes in Fungi.</title>
        <authorList>
            <consortium name="DOE Joint Genome Institute"/>
            <person name="Mondo S.J."/>
            <person name="Dannebaum R.O."/>
            <person name="Kuo R.C."/>
            <person name="Louie K.B."/>
            <person name="Bewick A.J."/>
            <person name="Labutti K."/>
            <person name="Haridas S."/>
            <person name="Kuo A."/>
            <person name="Salamov A."/>
            <person name="Ahrendt S.R."/>
            <person name="Lau R."/>
            <person name="Bowen B.P."/>
            <person name="Lipzen A."/>
            <person name="Sullivan W."/>
            <person name="Andreopoulos W.B."/>
            <person name="Clum A."/>
            <person name="Lindquist E."/>
            <person name="Daum C."/>
            <person name="Northen T.R."/>
            <person name="Ramamoorthy G."/>
            <person name="Schmitz R.J."/>
            <person name="Gryganskyi A."/>
            <person name="Culley D."/>
            <person name="Magnuson J."/>
            <person name="James T.Y."/>
            <person name="O'Malley M.A."/>
            <person name="Stajich J.E."/>
            <person name="Spatafora J.W."/>
            <person name="Visel A."/>
            <person name="Grigoriev I.V."/>
        </authorList>
    </citation>
    <scope>NUCLEOTIDE SEQUENCE [LARGE SCALE GENOMIC DNA]</scope>
    <source>
        <strain evidence="1 2">NRRL Y-17943</strain>
    </source>
</reference>
<accession>A0A1Y1URZ9</accession>
<keyword evidence="2" id="KW-1185">Reference proteome</keyword>
<evidence type="ECO:0000313" key="2">
    <source>
        <dbReference type="Proteomes" id="UP000193218"/>
    </source>
</evidence>
<proteinExistence type="predicted"/>
<organism evidence="1 2">
    <name type="scientific">Kockovaella imperatae</name>
    <dbReference type="NCBI Taxonomy" id="4999"/>
    <lineage>
        <taxon>Eukaryota</taxon>
        <taxon>Fungi</taxon>
        <taxon>Dikarya</taxon>
        <taxon>Basidiomycota</taxon>
        <taxon>Agaricomycotina</taxon>
        <taxon>Tremellomycetes</taxon>
        <taxon>Tremellales</taxon>
        <taxon>Cuniculitremaceae</taxon>
        <taxon>Kockovaella</taxon>
    </lineage>
</organism>
<dbReference type="EMBL" id="NBSH01000001">
    <property type="protein sequence ID" value="ORX40732.1"/>
    <property type="molecule type" value="Genomic_DNA"/>
</dbReference>
<dbReference type="RefSeq" id="XP_021874411.1">
    <property type="nucleotide sequence ID" value="XM_022012104.1"/>
</dbReference>
<name>A0A1Y1URZ9_9TREE</name>
<sequence length="185" mass="20920">MALYLELYDAPGSPLPDEKRSIFNPFTLCLRLNNLPAAVKPTHLTHVLSYPPTRHGAMSCKRENGVSLVEIYTVPKKVRSSPVAGVKRLLCVTVGRLGARSKWNRLPASAVENDGVHSPSTPREAIWLLGQPETETFAIVHFRDEFSLYRAKDIFRRVTIDGRHVQLKTRRWNGSAMKRLLSCWT</sequence>
<dbReference type="OrthoDB" id="2574439at2759"/>
<gene>
    <name evidence="1" type="ORF">BD324DRAFT_17780</name>
</gene>
<dbReference type="AlphaFoldDB" id="A0A1Y1URZ9"/>
<dbReference type="Proteomes" id="UP000193218">
    <property type="component" value="Unassembled WGS sequence"/>
</dbReference>
<comment type="caution">
    <text evidence="1">The sequence shown here is derived from an EMBL/GenBank/DDBJ whole genome shotgun (WGS) entry which is preliminary data.</text>
</comment>
<evidence type="ECO:0000313" key="1">
    <source>
        <dbReference type="EMBL" id="ORX40732.1"/>
    </source>
</evidence>
<dbReference type="GeneID" id="33553912"/>
<protein>
    <submittedName>
        <fullName evidence="1">Uncharacterized protein</fullName>
    </submittedName>
</protein>